<evidence type="ECO:0000313" key="1">
    <source>
        <dbReference type="EMBL" id="NME68068.1"/>
    </source>
</evidence>
<evidence type="ECO:0000313" key="2">
    <source>
        <dbReference type="Proteomes" id="UP000576082"/>
    </source>
</evidence>
<dbReference type="PANTHER" id="PTHR38474">
    <property type="entry name" value="SLR0299 PROTEIN"/>
    <property type="match status" value="1"/>
</dbReference>
<accession>A0A7X9P2N5</accession>
<reference evidence="1 2" key="1">
    <citation type="submission" date="2020-04" db="EMBL/GenBank/DDBJ databases">
        <title>Flammeovirga sp. SR4, a novel species isolated from seawater.</title>
        <authorList>
            <person name="Wang X."/>
        </authorList>
    </citation>
    <scope>NUCLEOTIDE SEQUENCE [LARGE SCALE GENOMIC DNA]</scope>
    <source>
        <strain evidence="1 2">ATCC 23126</strain>
    </source>
</reference>
<dbReference type="SUPFAM" id="SSF52777">
    <property type="entry name" value="CoA-dependent acyltransferases"/>
    <property type="match status" value="1"/>
</dbReference>
<dbReference type="Proteomes" id="UP000576082">
    <property type="component" value="Unassembled WGS sequence"/>
</dbReference>
<dbReference type="Gene3D" id="3.30.559.10">
    <property type="entry name" value="Chloramphenicol acetyltransferase-like domain"/>
    <property type="match status" value="1"/>
</dbReference>
<comment type="caution">
    <text evidence="1">The sequence shown here is derived from an EMBL/GenBank/DDBJ whole genome shotgun (WGS) entry which is preliminary data.</text>
</comment>
<sequence>MEKDELLQKYGGKKLKMDEVSSYEQWSLDFFHQKEIVREPNLQMTLQVDITKGYQFYKENLKQYEGASFTAYLMWALVEAMKKHPYFRYRKLDDEWYVFDNLPVFSPIAVGGETRFTEIIVEDPALSTVEEYFKNYKKCLDYAFNRDGNFEPLPVLVWASTHFIGNLPNLQFTSFQLHASALDSARPYFYFGKRYQQGEQLLIPLSITFDHSSLDPYVLSAFMADFEAILNK</sequence>
<dbReference type="Pfam" id="PF00302">
    <property type="entry name" value="CAT"/>
    <property type="match status" value="1"/>
</dbReference>
<dbReference type="InterPro" id="IPR023213">
    <property type="entry name" value="CAT-like_dom_sf"/>
</dbReference>
<protein>
    <recommendedName>
        <fullName evidence="3">Chloramphenicol acetyltransferase</fullName>
    </recommendedName>
</protein>
<organism evidence="1 2">
    <name type="scientific">Flammeovirga aprica JL-4</name>
    <dbReference type="NCBI Taxonomy" id="694437"/>
    <lineage>
        <taxon>Bacteria</taxon>
        <taxon>Pseudomonadati</taxon>
        <taxon>Bacteroidota</taxon>
        <taxon>Cytophagia</taxon>
        <taxon>Cytophagales</taxon>
        <taxon>Flammeovirgaceae</taxon>
        <taxon>Flammeovirga</taxon>
    </lineage>
</organism>
<dbReference type="EMBL" id="JABANE010000018">
    <property type="protein sequence ID" value="NME68068.1"/>
    <property type="molecule type" value="Genomic_DNA"/>
</dbReference>
<keyword evidence="2" id="KW-1185">Reference proteome</keyword>
<dbReference type="RefSeq" id="WP_169656381.1">
    <property type="nucleotide sequence ID" value="NZ_JABANE010000018.1"/>
</dbReference>
<dbReference type="InterPro" id="IPR001707">
    <property type="entry name" value="Cmp_AcTrfase"/>
</dbReference>
<gene>
    <name evidence="1" type="ORF">HHU12_08860</name>
</gene>
<dbReference type="PANTHER" id="PTHR38474:SF1">
    <property type="entry name" value="SLR0299 PROTEIN"/>
    <property type="match status" value="1"/>
</dbReference>
<proteinExistence type="predicted"/>
<dbReference type="AlphaFoldDB" id="A0A7X9P2N5"/>
<dbReference type="GO" id="GO:0008811">
    <property type="term" value="F:chloramphenicol O-acetyltransferase activity"/>
    <property type="evidence" value="ECO:0007669"/>
    <property type="project" value="InterPro"/>
</dbReference>
<dbReference type="SMART" id="SM01059">
    <property type="entry name" value="CAT"/>
    <property type="match status" value="1"/>
</dbReference>
<evidence type="ECO:0008006" key="3">
    <source>
        <dbReference type="Google" id="ProtNLM"/>
    </source>
</evidence>
<name>A0A7X9P2N5_9BACT</name>